<protein>
    <submittedName>
        <fullName evidence="1">Retrovirus-related Pol polyprotein from transposon RE2</fullName>
    </submittedName>
</protein>
<dbReference type="AlphaFoldDB" id="A0A445LNR7"/>
<dbReference type="PANTHER" id="PTHR11439:SF463">
    <property type="entry name" value="REVERSE TRANSCRIPTASE TY1_COPIA-TYPE DOMAIN-CONTAINING PROTEIN"/>
    <property type="match status" value="1"/>
</dbReference>
<comment type="caution">
    <text evidence="1">The sequence shown here is derived from an EMBL/GenBank/DDBJ whole genome shotgun (WGS) entry which is preliminary data.</text>
</comment>
<dbReference type="CDD" id="cd09272">
    <property type="entry name" value="RNase_HI_RT_Ty1"/>
    <property type="match status" value="1"/>
</dbReference>
<evidence type="ECO:0000313" key="1">
    <source>
        <dbReference type="EMBL" id="RZC24627.1"/>
    </source>
</evidence>
<sequence length="145" mass="16581">MREMELAMPTKATSCSCLLKKLSKQLEGAKQTIVSRSSTEAEYRGLAAVTADILWLQHLLRELRVPVALPRIYCDNLGVVHLAANPVMHSRTKHFELDLHFVRNKVLSRELVVVHLSAEFQVYHFGHVYMDKSTCDESLVQYDKE</sequence>
<organism evidence="1 2">
    <name type="scientific">Glycine soja</name>
    <name type="common">Wild soybean</name>
    <dbReference type="NCBI Taxonomy" id="3848"/>
    <lineage>
        <taxon>Eukaryota</taxon>
        <taxon>Viridiplantae</taxon>
        <taxon>Streptophyta</taxon>
        <taxon>Embryophyta</taxon>
        <taxon>Tracheophyta</taxon>
        <taxon>Spermatophyta</taxon>
        <taxon>Magnoliopsida</taxon>
        <taxon>eudicotyledons</taxon>
        <taxon>Gunneridae</taxon>
        <taxon>Pentapetalae</taxon>
        <taxon>rosids</taxon>
        <taxon>fabids</taxon>
        <taxon>Fabales</taxon>
        <taxon>Fabaceae</taxon>
        <taxon>Papilionoideae</taxon>
        <taxon>50 kb inversion clade</taxon>
        <taxon>NPAAA clade</taxon>
        <taxon>indigoferoid/millettioid clade</taxon>
        <taxon>Phaseoleae</taxon>
        <taxon>Glycine</taxon>
        <taxon>Glycine subgen. Soja</taxon>
    </lineage>
</organism>
<name>A0A445LNR7_GLYSO</name>
<keyword evidence="2" id="KW-1185">Reference proteome</keyword>
<reference evidence="1 2" key="1">
    <citation type="submission" date="2018-09" db="EMBL/GenBank/DDBJ databases">
        <title>A high-quality reference genome of wild soybean provides a powerful tool to mine soybean genomes.</title>
        <authorList>
            <person name="Xie M."/>
            <person name="Chung C.Y.L."/>
            <person name="Li M.-W."/>
            <person name="Wong F.-L."/>
            <person name="Chan T.-F."/>
            <person name="Lam H.-M."/>
        </authorList>
    </citation>
    <scope>NUCLEOTIDE SEQUENCE [LARGE SCALE GENOMIC DNA]</scope>
    <source>
        <strain evidence="2">cv. W05</strain>
        <tissue evidence="1">Hypocotyl of etiolated seedlings</tissue>
    </source>
</reference>
<dbReference type="EMBL" id="QZWG01000002">
    <property type="protein sequence ID" value="RZC24627.1"/>
    <property type="molecule type" value="Genomic_DNA"/>
</dbReference>
<dbReference type="Proteomes" id="UP000289340">
    <property type="component" value="Chromosome 2"/>
</dbReference>
<gene>
    <name evidence="1" type="ORF">D0Y65_003705</name>
</gene>
<evidence type="ECO:0000313" key="2">
    <source>
        <dbReference type="Proteomes" id="UP000289340"/>
    </source>
</evidence>
<accession>A0A445LNR7</accession>
<proteinExistence type="predicted"/>
<dbReference type="PANTHER" id="PTHR11439">
    <property type="entry name" value="GAG-POL-RELATED RETROTRANSPOSON"/>
    <property type="match status" value="1"/>
</dbReference>